<proteinExistence type="predicted"/>
<keyword evidence="2" id="KW-1185">Reference proteome</keyword>
<gene>
    <name evidence="1" type="ORF">CERZMDRAFT_92180</name>
</gene>
<reference evidence="1" key="1">
    <citation type="journal article" date="2020" name="Stud. Mycol.">
        <title>101 Dothideomycetes genomes: a test case for predicting lifestyles and emergence of pathogens.</title>
        <authorList>
            <person name="Haridas S."/>
            <person name="Albert R."/>
            <person name="Binder M."/>
            <person name="Bloem J."/>
            <person name="Labutti K."/>
            <person name="Salamov A."/>
            <person name="Andreopoulos B."/>
            <person name="Baker S."/>
            <person name="Barry K."/>
            <person name="Bills G."/>
            <person name="Bluhm B."/>
            <person name="Cannon C."/>
            <person name="Castanera R."/>
            <person name="Culley D."/>
            <person name="Daum C."/>
            <person name="Ezra D."/>
            <person name="Gonzalez J."/>
            <person name="Henrissat B."/>
            <person name="Kuo A."/>
            <person name="Liang C."/>
            <person name="Lipzen A."/>
            <person name="Lutzoni F."/>
            <person name="Magnuson J."/>
            <person name="Mondo S."/>
            <person name="Nolan M."/>
            <person name="Ohm R."/>
            <person name="Pangilinan J."/>
            <person name="Park H.-J."/>
            <person name="Ramirez L."/>
            <person name="Alfaro M."/>
            <person name="Sun H."/>
            <person name="Tritt A."/>
            <person name="Yoshinaga Y."/>
            <person name="Zwiers L.-H."/>
            <person name="Turgeon B."/>
            <person name="Goodwin S."/>
            <person name="Spatafora J."/>
            <person name="Crous P."/>
            <person name="Grigoriev I."/>
        </authorList>
    </citation>
    <scope>NUCLEOTIDE SEQUENCE</scope>
    <source>
        <strain evidence="1">SCOH1-5</strain>
    </source>
</reference>
<dbReference type="EMBL" id="ML992662">
    <property type="protein sequence ID" value="KAF2217529.1"/>
    <property type="molecule type" value="Genomic_DNA"/>
</dbReference>
<protein>
    <submittedName>
        <fullName evidence="1">Uncharacterized protein</fullName>
    </submittedName>
</protein>
<evidence type="ECO:0000313" key="2">
    <source>
        <dbReference type="Proteomes" id="UP000799539"/>
    </source>
</evidence>
<evidence type="ECO:0000313" key="1">
    <source>
        <dbReference type="EMBL" id="KAF2217529.1"/>
    </source>
</evidence>
<organism evidence="1 2">
    <name type="scientific">Cercospora zeae-maydis SCOH1-5</name>
    <dbReference type="NCBI Taxonomy" id="717836"/>
    <lineage>
        <taxon>Eukaryota</taxon>
        <taxon>Fungi</taxon>
        <taxon>Dikarya</taxon>
        <taxon>Ascomycota</taxon>
        <taxon>Pezizomycotina</taxon>
        <taxon>Dothideomycetes</taxon>
        <taxon>Dothideomycetidae</taxon>
        <taxon>Mycosphaerellales</taxon>
        <taxon>Mycosphaerellaceae</taxon>
        <taxon>Cercospora</taxon>
    </lineage>
</organism>
<sequence length="94" mass="10494">MCFSNIITWKKCGHFVVRREMCEDARARTPPQFCNNAFAPVSTDLDDTQGVCPDREKHPPGPGQHFVSAWTLHLGITRTSGDGNAWYRSGQGQT</sequence>
<name>A0A6A6FVX1_9PEZI</name>
<dbReference type="AlphaFoldDB" id="A0A6A6FVX1"/>
<accession>A0A6A6FVX1</accession>
<dbReference type="OrthoDB" id="3621409at2759"/>
<dbReference type="Proteomes" id="UP000799539">
    <property type="component" value="Unassembled WGS sequence"/>
</dbReference>